<dbReference type="EMBL" id="HF935221">
    <property type="protein sequence ID" value="CCX04969.1"/>
    <property type="molecule type" value="Genomic_DNA"/>
</dbReference>
<dbReference type="AlphaFoldDB" id="U4KZ86"/>
<keyword evidence="2" id="KW-1185">Reference proteome</keyword>
<gene>
    <name evidence="1" type="ORF">PCON_04109</name>
</gene>
<dbReference type="OrthoDB" id="5372118at2759"/>
<evidence type="ECO:0008006" key="3">
    <source>
        <dbReference type="Google" id="ProtNLM"/>
    </source>
</evidence>
<reference evidence="1 2" key="1">
    <citation type="journal article" date="2013" name="PLoS Genet.">
        <title>The genome and development-dependent transcriptomes of Pyronema confluens: a window into fungal evolution.</title>
        <authorList>
            <person name="Traeger S."/>
            <person name="Altegoer F."/>
            <person name="Freitag M."/>
            <person name="Gabaldon T."/>
            <person name="Kempken F."/>
            <person name="Kumar A."/>
            <person name="Marcet-Houben M."/>
            <person name="Poggeler S."/>
            <person name="Stajich J.E."/>
            <person name="Nowrousian M."/>
        </authorList>
    </citation>
    <scope>NUCLEOTIDE SEQUENCE [LARGE SCALE GENOMIC DNA]</scope>
    <source>
        <strain evidence="2">CBS 100304</strain>
        <tissue evidence="1">Vegetative mycelium</tissue>
    </source>
</reference>
<name>U4KZ86_PYROM</name>
<protein>
    <recommendedName>
        <fullName evidence="3">N-acetyltransferase domain-containing protein</fullName>
    </recommendedName>
</protein>
<sequence length="329" mass="36316">MASQPETVPANVTATIYPSIIEFLSIATEPLYQREWPNSIPLGIYPSYLSASTAPPRQYPLKPGESPETFILISSNEGLDHHICLVATKTPSYGALSVYSAVPPEFLDISAHITVLVDALFSERDVENIPRAYNGDSRLSLPMANSVAARLGLKVKIEERYTAAVLTAETISPDIPRQPLPVDHDIRRMLPGEQTGRLIEMYRGMFQETRGIIVSEEAAKGVVEKAVGRGEVWGYFVAGEVVSSALLGRATRTGKSVTNVFCRQEFRRRRLTQALMDEIGRRLVLDEGLGYLGIFFLEGGTASRIYRRTGFCGEEWGIMDFVLAVDLEG</sequence>
<dbReference type="SUPFAM" id="SSF55729">
    <property type="entry name" value="Acyl-CoA N-acyltransferases (Nat)"/>
    <property type="match status" value="1"/>
</dbReference>
<dbReference type="Proteomes" id="UP000018144">
    <property type="component" value="Unassembled WGS sequence"/>
</dbReference>
<evidence type="ECO:0000313" key="1">
    <source>
        <dbReference type="EMBL" id="CCX04969.1"/>
    </source>
</evidence>
<dbReference type="Gene3D" id="3.40.630.30">
    <property type="match status" value="1"/>
</dbReference>
<proteinExistence type="predicted"/>
<evidence type="ECO:0000313" key="2">
    <source>
        <dbReference type="Proteomes" id="UP000018144"/>
    </source>
</evidence>
<accession>U4KZ86</accession>
<organism evidence="1 2">
    <name type="scientific">Pyronema omphalodes (strain CBS 100304)</name>
    <name type="common">Pyronema confluens</name>
    <dbReference type="NCBI Taxonomy" id="1076935"/>
    <lineage>
        <taxon>Eukaryota</taxon>
        <taxon>Fungi</taxon>
        <taxon>Dikarya</taxon>
        <taxon>Ascomycota</taxon>
        <taxon>Pezizomycotina</taxon>
        <taxon>Pezizomycetes</taxon>
        <taxon>Pezizales</taxon>
        <taxon>Pyronemataceae</taxon>
        <taxon>Pyronema</taxon>
    </lineage>
</organism>
<dbReference type="InterPro" id="IPR016181">
    <property type="entry name" value="Acyl_CoA_acyltransferase"/>
</dbReference>